<reference evidence="3 4" key="1">
    <citation type="submission" date="2019-03" db="EMBL/GenBank/DDBJ databases">
        <title>Genomic Encyclopedia of Archaeal and Bacterial Type Strains, Phase II (KMG-II): from individual species to whole genera.</title>
        <authorList>
            <person name="Goeker M."/>
        </authorList>
    </citation>
    <scope>NUCLEOTIDE SEQUENCE [LARGE SCALE GENOMIC DNA]</scope>
    <source>
        <strain evidence="3 4">DSM 24323</strain>
    </source>
</reference>
<dbReference type="AlphaFoldDB" id="A0A4R7J8K0"/>
<dbReference type="InterPro" id="IPR019734">
    <property type="entry name" value="TPR_rpt"/>
</dbReference>
<accession>A0A4R7J8K0</accession>
<evidence type="ECO:0000259" key="2">
    <source>
        <dbReference type="Pfam" id="PF12688"/>
    </source>
</evidence>
<evidence type="ECO:0000313" key="4">
    <source>
        <dbReference type="Proteomes" id="UP000295371"/>
    </source>
</evidence>
<dbReference type="OrthoDB" id="193829at2"/>
<dbReference type="PROSITE" id="PS50005">
    <property type="entry name" value="TPR"/>
    <property type="match status" value="1"/>
</dbReference>
<proteinExistence type="predicted"/>
<keyword evidence="1" id="KW-0802">TPR repeat</keyword>
<feature type="domain" description="Tetratrico peptide repeat group 5" evidence="2">
    <location>
        <begin position="42"/>
        <end position="145"/>
    </location>
</feature>
<organism evidence="3 4">
    <name type="scientific">Naumannella halotolerans</name>
    <dbReference type="NCBI Taxonomy" id="993414"/>
    <lineage>
        <taxon>Bacteria</taxon>
        <taxon>Bacillati</taxon>
        <taxon>Actinomycetota</taxon>
        <taxon>Actinomycetes</taxon>
        <taxon>Propionibacteriales</taxon>
        <taxon>Propionibacteriaceae</taxon>
        <taxon>Naumannella</taxon>
    </lineage>
</organism>
<dbReference type="InterPro" id="IPR011990">
    <property type="entry name" value="TPR-like_helical_dom_sf"/>
</dbReference>
<dbReference type="InterPro" id="IPR041656">
    <property type="entry name" value="TPR_5"/>
</dbReference>
<keyword evidence="4" id="KW-1185">Reference proteome</keyword>
<dbReference type="RefSeq" id="WP_133754279.1">
    <property type="nucleotide sequence ID" value="NZ_CP171129.1"/>
</dbReference>
<evidence type="ECO:0000313" key="3">
    <source>
        <dbReference type="EMBL" id="TDT33832.1"/>
    </source>
</evidence>
<name>A0A4R7J8K0_9ACTN</name>
<dbReference type="Proteomes" id="UP000295371">
    <property type="component" value="Unassembled WGS sequence"/>
</dbReference>
<comment type="caution">
    <text evidence="3">The sequence shown here is derived from an EMBL/GenBank/DDBJ whole genome shotgun (WGS) entry which is preliminary data.</text>
</comment>
<gene>
    <name evidence="3" type="ORF">CLV29_1467</name>
</gene>
<evidence type="ECO:0000256" key="1">
    <source>
        <dbReference type="PROSITE-ProRule" id="PRU00339"/>
    </source>
</evidence>
<dbReference type="EMBL" id="SOAW01000001">
    <property type="protein sequence ID" value="TDT33832.1"/>
    <property type="molecule type" value="Genomic_DNA"/>
</dbReference>
<sequence length="177" mass="19256">MGTDAVLRARLDEIFAARDRTQMAPTIAAFLEVLAEHPDDPAVLYEVGGSYDTDGQEETALDYYQRAMAAGLEGRWLRQCYLQYGSTLRNLGRFDESLTVFDEGLALFPESESLGLFRALTLHAAGRPSAALGVVLTVIADRFPTAEVQRYEAALRGNAAYLVSLDTDGAEGASDRS</sequence>
<feature type="repeat" description="TPR" evidence="1">
    <location>
        <begin position="78"/>
        <end position="111"/>
    </location>
</feature>
<protein>
    <submittedName>
        <fullName evidence="3">Tetratricopeptide repeat protein</fullName>
    </submittedName>
</protein>
<dbReference type="Gene3D" id="1.25.40.10">
    <property type="entry name" value="Tetratricopeptide repeat domain"/>
    <property type="match status" value="1"/>
</dbReference>
<dbReference type="SUPFAM" id="SSF48452">
    <property type="entry name" value="TPR-like"/>
    <property type="match status" value="1"/>
</dbReference>
<dbReference type="Pfam" id="PF12688">
    <property type="entry name" value="TPR_5"/>
    <property type="match status" value="1"/>
</dbReference>